<keyword evidence="3" id="KW-1185">Reference proteome</keyword>
<dbReference type="EMBL" id="KN834809">
    <property type="protein sequence ID" value="KIK55087.1"/>
    <property type="molecule type" value="Genomic_DNA"/>
</dbReference>
<evidence type="ECO:0000256" key="1">
    <source>
        <dbReference type="SAM" id="Phobius"/>
    </source>
</evidence>
<accession>A0A0D0CAP0</accession>
<keyword evidence="1" id="KW-0472">Membrane</keyword>
<proteinExistence type="predicted"/>
<feature type="transmembrane region" description="Helical" evidence="1">
    <location>
        <begin position="7"/>
        <end position="29"/>
    </location>
</feature>
<keyword evidence="1" id="KW-1133">Transmembrane helix</keyword>
<sequence>CFLPLSSLFSLLLLLSNSFLLLLLFRHAITQSLHLFPFLPSILLLLLLDLRVQRTALIRRSMNGDFLPFLIPVGLNSVLATCDNLPDSELTFIGGDGNRVQH</sequence>
<feature type="transmembrane region" description="Helical" evidence="1">
    <location>
        <begin position="35"/>
        <end position="52"/>
    </location>
</feature>
<keyword evidence="1" id="KW-0812">Transmembrane</keyword>
<gene>
    <name evidence="2" type="ORF">GYMLUDRAFT_48040</name>
</gene>
<name>A0A0D0CAP0_9AGAR</name>
<organism evidence="2 3">
    <name type="scientific">Collybiopsis luxurians FD-317 M1</name>
    <dbReference type="NCBI Taxonomy" id="944289"/>
    <lineage>
        <taxon>Eukaryota</taxon>
        <taxon>Fungi</taxon>
        <taxon>Dikarya</taxon>
        <taxon>Basidiomycota</taxon>
        <taxon>Agaricomycotina</taxon>
        <taxon>Agaricomycetes</taxon>
        <taxon>Agaricomycetidae</taxon>
        <taxon>Agaricales</taxon>
        <taxon>Marasmiineae</taxon>
        <taxon>Omphalotaceae</taxon>
        <taxon>Collybiopsis</taxon>
        <taxon>Collybiopsis luxurians</taxon>
    </lineage>
</organism>
<protein>
    <submittedName>
        <fullName evidence="2">Uncharacterized protein</fullName>
    </submittedName>
</protein>
<evidence type="ECO:0000313" key="3">
    <source>
        <dbReference type="Proteomes" id="UP000053593"/>
    </source>
</evidence>
<dbReference type="HOGENOM" id="CLU_2292021_0_0_1"/>
<reference evidence="2 3" key="1">
    <citation type="submission" date="2014-04" db="EMBL/GenBank/DDBJ databases">
        <title>Evolutionary Origins and Diversification of the Mycorrhizal Mutualists.</title>
        <authorList>
            <consortium name="DOE Joint Genome Institute"/>
            <consortium name="Mycorrhizal Genomics Consortium"/>
            <person name="Kohler A."/>
            <person name="Kuo A."/>
            <person name="Nagy L.G."/>
            <person name="Floudas D."/>
            <person name="Copeland A."/>
            <person name="Barry K.W."/>
            <person name="Cichocki N."/>
            <person name="Veneault-Fourrey C."/>
            <person name="LaButti K."/>
            <person name="Lindquist E.A."/>
            <person name="Lipzen A."/>
            <person name="Lundell T."/>
            <person name="Morin E."/>
            <person name="Murat C."/>
            <person name="Riley R."/>
            <person name="Ohm R."/>
            <person name="Sun H."/>
            <person name="Tunlid A."/>
            <person name="Henrissat B."/>
            <person name="Grigoriev I.V."/>
            <person name="Hibbett D.S."/>
            <person name="Martin F."/>
        </authorList>
    </citation>
    <scope>NUCLEOTIDE SEQUENCE [LARGE SCALE GENOMIC DNA]</scope>
    <source>
        <strain evidence="2 3">FD-317 M1</strain>
    </source>
</reference>
<dbReference type="Proteomes" id="UP000053593">
    <property type="component" value="Unassembled WGS sequence"/>
</dbReference>
<evidence type="ECO:0000313" key="2">
    <source>
        <dbReference type="EMBL" id="KIK55087.1"/>
    </source>
</evidence>
<feature type="non-terminal residue" evidence="2">
    <location>
        <position position="1"/>
    </location>
</feature>
<dbReference type="AlphaFoldDB" id="A0A0D0CAP0"/>